<keyword evidence="4" id="KW-0479">Metal-binding</keyword>
<dbReference type="OrthoDB" id="1937206at2759"/>
<comment type="cofactor">
    <cofactor evidence="1">
        <name>Mg(2+)</name>
        <dbReference type="ChEBI" id="CHEBI:18420"/>
    </cofactor>
</comment>
<accession>A0A813HGT8</accession>
<gene>
    <name evidence="9" type="ORF">PGLA1383_LOCUS52721</name>
</gene>
<dbReference type="EMBL" id="CAJNNV010031683">
    <property type="protein sequence ID" value="CAE8637354.1"/>
    <property type="molecule type" value="Genomic_DNA"/>
</dbReference>
<keyword evidence="6" id="KW-0460">Magnesium</keyword>
<dbReference type="InterPro" id="IPR029060">
    <property type="entry name" value="PIN-like_dom_sf"/>
</dbReference>
<dbReference type="PRINTS" id="PR00853">
    <property type="entry name" value="XPGRADSUPER"/>
</dbReference>
<keyword evidence="5" id="KW-0378">Hydrolase</keyword>
<dbReference type="SUPFAM" id="SSF47807">
    <property type="entry name" value="5' to 3' exonuclease, C-terminal subdomain"/>
    <property type="match status" value="1"/>
</dbReference>
<dbReference type="Pfam" id="PF00867">
    <property type="entry name" value="XPG_I"/>
    <property type="match status" value="1"/>
</dbReference>
<evidence type="ECO:0000256" key="5">
    <source>
        <dbReference type="ARBA" id="ARBA00022801"/>
    </source>
</evidence>
<name>A0A813HGT8_POLGL</name>
<dbReference type="OMA" id="CSMILRR"/>
<keyword evidence="10" id="KW-1185">Reference proteome</keyword>
<evidence type="ECO:0000259" key="8">
    <source>
        <dbReference type="SMART" id="SM00485"/>
    </source>
</evidence>
<evidence type="ECO:0000313" key="10">
    <source>
        <dbReference type="Proteomes" id="UP000654075"/>
    </source>
</evidence>
<keyword evidence="7" id="KW-0496">Mitochondrion</keyword>
<evidence type="ECO:0000256" key="2">
    <source>
        <dbReference type="ARBA" id="ARBA00022553"/>
    </source>
</evidence>
<dbReference type="SMART" id="SM00279">
    <property type="entry name" value="HhH2"/>
    <property type="match status" value="1"/>
</dbReference>
<dbReference type="Proteomes" id="UP000654075">
    <property type="component" value="Unassembled WGS sequence"/>
</dbReference>
<evidence type="ECO:0000256" key="1">
    <source>
        <dbReference type="ARBA" id="ARBA00001946"/>
    </source>
</evidence>
<dbReference type="Pfam" id="PF00752">
    <property type="entry name" value="XPG_N"/>
    <property type="match status" value="1"/>
</dbReference>
<dbReference type="InterPro" id="IPR008918">
    <property type="entry name" value="HhH2"/>
</dbReference>
<dbReference type="Gene3D" id="3.40.50.1010">
    <property type="entry name" value="5'-nuclease"/>
    <property type="match status" value="1"/>
</dbReference>
<keyword evidence="2" id="KW-0597">Phosphoprotein</keyword>
<protein>
    <recommendedName>
        <fullName evidence="8">XPG N-terminal domain-containing protein</fullName>
    </recommendedName>
</protein>
<organism evidence="9 10">
    <name type="scientific">Polarella glacialis</name>
    <name type="common">Dinoflagellate</name>
    <dbReference type="NCBI Taxonomy" id="89957"/>
    <lineage>
        <taxon>Eukaryota</taxon>
        <taxon>Sar</taxon>
        <taxon>Alveolata</taxon>
        <taxon>Dinophyceae</taxon>
        <taxon>Suessiales</taxon>
        <taxon>Suessiaceae</taxon>
        <taxon>Polarella</taxon>
    </lineage>
</organism>
<evidence type="ECO:0000256" key="6">
    <source>
        <dbReference type="ARBA" id="ARBA00022842"/>
    </source>
</evidence>
<dbReference type="GO" id="GO:0046872">
    <property type="term" value="F:metal ion binding"/>
    <property type="evidence" value="ECO:0007669"/>
    <property type="project" value="UniProtKB-KW"/>
</dbReference>
<dbReference type="GO" id="GO:0004518">
    <property type="term" value="F:nuclease activity"/>
    <property type="evidence" value="ECO:0007669"/>
    <property type="project" value="UniProtKB-KW"/>
</dbReference>
<dbReference type="AlphaFoldDB" id="A0A813HGT8"/>
<dbReference type="Gene3D" id="1.10.150.20">
    <property type="entry name" value="5' to 3' exonuclease, C-terminal subdomain"/>
    <property type="match status" value="1"/>
</dbReference>
<evidence type="ECO:0000256" key="4">
    <source>
        <dbReference type="ARBA" id="ARBA00022723"/>
    </source>
</evidence>
<reference evidence="9" key="1">
    <citation type="submission" date="2021-02" db="EMBL/GenBank/DDBJ databases">
        <authorList>
            <person name="Dougan E. K."/>
            <person name="Rhodes N."/>
            <person name="Thang M."/>
            <person name="Chan C."/>
        </authorList>
    </citation>
    <scope>NUCLEOTIDE SEQUENCE</scope>
</reference>
<evidence type="ECO:0000256" key="3">
    <source>
        <dbReference type="ARBA" id="ARBA00022722"/>
    </source>
</evidence>
<dbReference type="SUPFAM" id="SSF88723">
    <property type="entry name" value="PIN domain-like"/>
    <property type="match status" value="1"/>
</dbReference>
<sequence length="422" mass="47202">MGILRLLPFLRTHCGHVVRPLHPEDLKGKRVWVDVHGPLYRCAYRSPGNSQGITRNFLAFSERLEAFGMQPIFVFDSAPKPAKVEHTLIERARKRNVQQARCQKDLEDLRSILGQLEELGARVPHNLLQRKYNKRSLESHFARRAIAIPADAYQMVKDALTQRGSKVILARSGDAEEEAAKSSGPEDLVASEDLDALIYGAPSVLRFIDRLGADMEFDPEDVRVPSLINLSEVMAGLGFTKHKQLVDFAILCGCDFATKLKGIGPIHAHRIILKHGSIGRFRMAVEGKQIPWSAWAQFDFQAARDAFLRPLPKRRERSSKGGGQVCKKRLPSLTLRSLANAQHYAASHGGQAMMASDGESGQMSQTLRWQCSEGHQWDAKFVHLKCGNRWCPTCREMLSQQARLKELQGIASKQGGKVLSEK</sequence>
<dbReference type="InterPro" id="IPR006084">
    <property type="entry name" value="XPG/Rad2"/>
</dbReference>
<keyword evidence="3" id="KW-0540">Nuclease</keyword>
<feature type="domain" description="XPG N-terminal" evidence="8">
    <location>
        <begin position="1"/>
        <end position="98"/>
    </location>
</feature>
<dbReference type="InterPro" id="IPR006086">
    <property type="entry name" value="XPG-I_dom"/>
</dbReference>
<dbReference type="InterPro" id="IPR036279">
    <property type="entry name" value="5-3_exonuclease_C_sf"/>
</dbReference>
<dbReference type="PANTHER" id="PTHR11081">
    <property type="entry name" value="FLAP ENDONUCLEASE FAMILY MEMBER"/>
    <property type="match status" value="1"/>
</dbReference>
<dbReference type="GO" id="GO:0003677">
    <property type="term" value="F:DNA binding"/>
    <property type="evidence" value="ECO:0007669"/>
    <property type="project" value="InterPro"/>
</dbReference>
<evidence type="ECO:0000256" key="7">
    <source>
        <dbReference type="ARBA" id="ARBA00023128"/>
    </source>
</evidence>
<dbReference type="SMART" id="SM00485">
    <property type="entry name" value="XPGN"/>
    <property type="match status" value="1"/>
</dbReference>
<dbReference type="GO" id="GO:0016787">
    <property type="term" value="F:hydrolase activity"/>
    <property type="evidence" value="ECO:0007669"/>
    <property type="project" value="UniProtKB-KW"/>
</dbReference>
<comment type="caution">
    <text evidence="9">The sequence shown here is derived from an EMBL/GenBank/DDBJ whole genome shotgun (WGS) entry which is preliminary data.</text>
</comment>
<proteinExistence type="predicted"/>
<evidence type="ECO:0000313" key="9">
    <source>
        <dbReference type="EMBL" id="CAE8637354.1"/>
    </source>
</evidence>
<dbReference type="InterPro" id="IPR006085">
    <property type="entry name" value="XPG_DNA_repair_N"/>
</dbReference>